<dbReference type="AlphaFoldDB" id="A0A976M666"/>
<accession>A0A976M666</accession>
<feature type="region of interest" description="Disordered" evidence="1">
    <location>
        <begin position="272"/>
        <end position="308"/>
    </location>
</feature>
<feature type="compositionally biased region" description="Polar residues" evidence="1">
    <location>
        <begin position="197"/>
        <end position="230"/>
    </location>
</feature>
<feature type="region of interest" description="Disordered" evidence="1">
    <location>
        <begin position="106"/>
        <end position="252"/>
    </location>
</feature>
<sequence>MLTPKIDFAKTESLKGPWEVYKSSLFSEASKPTIENNLFDDLHNSKFTAIYVYYTNDLEPLLVVFISDSGNKFFRLKKGGKSWENINNFNIIDYDGDLIEKLRQIETEKKPPDTEALPKPGPVKRQEGSDTSQYQRALGGDQPSLTTATASILPGRQSSQRPESTQSRSFGSTAVTSQTTDSTTQRSKVALSPPQPARTTFLHTPQKGQDTGVPSTQLSTSFKLSVTTGREPSHTERTDRRGEMGTGLQNTHNLNEISLEGKGDQGIYTQIQSTPNDQNFSYSSSHLNPHSEPQLSDDKKDDDNNDESISKTAKIAGGVAGTAIGAGAIGVGAHYAHGVASLTHWLV</sequence>
<feature type="compositionally biased region" description="Polar residues" evidence="1">
    <location>
        <begin position="272"/>
        <end position="294"/>
    </location>
</feature>
<dbReference type="Proteomes" id="UP000244803">
    <property type="component" value="Chromosome 3"/>
</dbReference>
<gene>
    <name evidence="2" type="ORF">MACJ_002425</name>
</gene>
<evidence type="ECO:0000313" key="2">
    <source>
        <dbReference type="EMBL" id="UKJ89177.1"/>
    </source>
</evidence>
<organism evidence="2 3">
    <name type="scientific">Theileria orientalis</name>
    <dbReference type="NCBI Taxonomy" id="68886"/>
    <lineage>
        <taxon>Eukaryota</taxon>
        <taxon>Sar</taxon>
        <taxon>Alveolata</taxon>
        <taxon>Apicomplexa</taxon>
        <taxon>Aconoidasida</taxon>
        <taxon>Piroplasmida</taxon>
        <taxon>Theileriidae</taxon>
        <taxon>Theileria</taxon>
    </lineage>
</organism>
<evidence type="ECO:0000313" key="3">
    <source>
        <dbReference type="Proteomes" id="UP000244803"/>
    </source>
</evidence>
<name>A0A976M666_THEOR</name>
<evidence type="ECO:0000256" key="1">
    <source>
        <dbReference type="SAM" id="MobiDB-lite"/>
    </source>
</evidence>
<protein>
    <submittedName>
        <fullName evidence="2">Uncharacterized protein</fullName>
    </submittedName>
</protein>
<reference evidence="2" key="1">
    <citation type="submission" date="2022-07" db="EMBL/GenBank/DDBJ databases">
        <title>Evaluation of T. orientalis genome assembly methods using nanopore sequencing and analysis of variation between genomes.</title>
        <authorList>
            <person name="Yam J."/>
            <person name="Micallef M.L."/>
            <person name="Liu M."/>
            <person name="Djordjevic S.P."/>
            <person name="Bogema D.R."/>
            <person name="Jenkins C."/>
        </authorList>
    </citation>
    <scope>NUCLEOTIDE SEQUENCE</scope>
    <source>
        <strain evidence="2">Fish Creek</strain>
    </source>
</reference>
<dbReference type="EMBL" id="CP056066">
    <property type="protein sequence ID" value="UKJ89177.1"/>
    <property type="molecule type" value="Genomic_DNA"/>
</dbReference>
<feature type="compositionally biased region" description="Low complexity" evidence="1">
    <location>
        <begin position="172"/>
        <end position="187"/>
    </location>
</feature>
<proteinExistence type="predicted"/>
<feature type="compositionally biased region" description="Polar residues" evidence="1">
    <location>
        <begin position="143"/>
        <end position="171"/>
    </location>
</feature>
<feature type="compositionally biased region" description="Basic and acidic residues" evidence="1">
    <location>
        <begin position="231"/>
        <end position="243"/>
    </location>
</feature>